<proteinExistence type="predicted"/>
<sequence>MTTEQTTTEPRLKQIFNLGVKAPDVAAESTFFAAFNPDRTFYMDRSRSASGPKKVPAVEFNGVKFFFFSSLAYDADLSEPHPGGISHVAFMVDDLDELVAHLSRQGIEPFKGPYSVDIGELGRRKVVFYRSPNGTILEPQELLK</sequence>
<reference evidence="2" key="1">
    <citation type="journal article" date="2021" name="Microorganisms">
        <title>Phylogenomic Reconstruction and Metabolic Potential of the Genus Aminobacter.</title>
        <authorList>
            <person name="Artuso I."/>
            <person name="Turrini P."/>
            <person name="Pirolo M."/>
            <person name="Lugli G.A."/>
            <person name="Ventura M."/>
            <person name="Visca P."/>
        </authorList>
    </citation>
    <scope>NUCLEOTIDE SEQUENCE</scope>
    <source>
        <strain evidence="2">LMG 26462</strain>
    </source>
</reference>
<feature type="domain" description="VOC" evidence="1">
    <location>
        <begin position="14"/>
        <end position="142"/>
    </location>
</feature>
<dbReference type="RefSeq" id="WP_214391097.1">
    <property type="nucleotide sequence ID" value="NZ_JAFLWW010000004.1"/>
</dbReference>
<dbReference type="AlphaFoldDB" id="A0A9X1AC78"/>
<dbReference type="InterPro" id="IPR029068">
    <property type="entry name" value="Glyas_Bleomycin-R_OHBP_Dase"/>
</dbReference>
<dbReference type="Gene3D" id="3.10.180.10">
    <property type="entry name" value="2,3-Dihydroxybiphenyl 1,2-Dioxygenase, domain 1"/>
    <property type="match status" value="1"/>
</dbReference>
<gene>
    <name evidence="2" type="ORF">J1C56_16325</name>
</gene>
<dbReference type="PROSITE" id="PS51819">
    <property type="entry name" value="VOC"/>
    <property type="match status" value="1"/>
</dbReference>
<name>A0A9X1AC78_9HYPH</name>
<accession>A0A9X1AC78</accession>
<dbReference type="SUPFAM" id="SSF54593">
    <property type="entry name" value="Glyoxalase/Bleomycin resistance protein/Dihydroxybiphenyl dioxygenase"/>
    <property type="match status" value="1"/>
</dbReference>
<evidence type="ECO:0000259" key="1">
    <source>
        <dbReference type="PROSITE" id="PS51819"/>
    </source>
</evidence>
<reference evidence="2" key="2">
    <citation type="submission" date="2021-03" db="EMBL/GenBank/DDBJ databases">
        <authorList>
            <person name="Artuso I."/>
            <person name="Turrini P."/>
            <person name="Pirolo M."/>
            <person name="Lugli G.A."/>
            <person name="Ventura M."/>
            <person name="Visca P."/>
        </authorList>
    </citation>
    <scope>NUCLEOTIDE SEQUENCE</scope>
    <source>
        <strain evidence="2">LMG 26462</strain>
    </source>
</reference>
<comment type="caution">
    <text evidence="2">The sequence shown here is derived from an EMBL/GenBank/DDBJ whole genome shotgun (WGS) entry which is preliminary data.</text>
</comment>
<keyword evidence="3" id="KW-1185">Reference proteome</keyword>
<protein>
    <submittedName>
        <fullName evidence="2">VOC family protein</fullName>
    </submittedName>
</protein>
<dbReference type="InterPro" id="IPR037523">
    <property type="entry name" value="VOC_core"/>
</dbReference>
<organism evidence="2 3">
    <name type="scientific">Aminobacter anthyllidis</name>
    <dbReference type="NCBI Taxonomy" id="1035067"/>
    <lineage>
        <taxon>Bacteria</taxon>
        <taxon>Pseudomonadati</taxon>
        <taxon>Pseudomonadota</taxon>
        <taxon>Alphaproteobacteria</taxon>
        <taxon>Hyphomicrobiales</taxon>
        <taxon>Phyllobacteriaceae</taxon>
        <taxon>Aminobacter</taxon>
    </lineage>
</organism>
<evidence type="ECO:0000313" key="3">
    <source>
        <dbReference type="Proteomes" id="UP001138921"/>
    </source>
</evidence>
<dbReference type="EMBL" id="JAFLWW010000004">
    <property type="protein sequence ID" value="MBT1157163.1"/>
    <property type="molecule type" value="Genomic_DNA"/>
</dbReference>
<dbReference type="Proteomes" id="UP001138921">
    <property type="component" value="Unassembled WGS sequence"/>
</dbReference>
<evidence type="ECO:0000313" key="2">
    <source>
        <dbReference type="EMBL" id="MBT1157163.1"/>
    </source>
</evidence>